<evidence type="ECO:0000256" key="1">
    <source>
        <dbReference type="SAM" id="SignalP"/>
    </source>
</evidence>
<organism evidence="2 3">
    <name type="scientific">Qipengyuania qiaonensis</name>
    <dbReference type="NCBI Taxonomy" id="2867240"/>
    <lineage>
        <taxon>Bacteria</taxon>
        <taxon>Pseudomonadati</taxon>
        <taxon>Pseudomonadota</taxon>
        <taxon>Alphaproteobacteria</taxon>
        <taxon>Sphingomonadales</taxon>
        <taxon>Erythrobacteraceae</taxon>
        <taxon>Qipengyuania</taxon>
    </lineage>
</organism>
<dbReference type="Proteomes" id="UP000755104">
    <property type="component" value="Unassembled WGS sequence"/>
</dbReference>
<feature type="chain" id="PRO_5045206920" description="DUF885 family protein" evidence="1">
    <location>
        <begin position="29"/>
        <end position="247"/>
    </location>
</feature>
<dbReference type="EMBL" id="JAIGNO010000005">
    <property type="protein sequence ID" value="MBX7482746.1"/>
    <property type="molecule type" value="Genomic_DNA"/>
</dbReference>
<gene>
    <name evidence="2" type="ORF">K3174_09385</name>
</gene>
<proteinExistence type="predicted"/>
<protein>
    <recommendedName>
        <fullName evidence="4">DUF885 family protein</fullName>
    </recommendedName>
</protein>
<keyword evidence="3" id="KW-1185">Reference proteome</keyword>
<name>A0ABS7J8V2_9SPHN</name>
<feature type="signal peptide" evidence="1">
    <location>
        <begin position="1"/>
        <end position="28"/>
    </location>
</feature>
<sequence>MKYVSSFALTVVIALTAMFAFPPTPAKAVVPVFDMGMLTNTVSQDHNVKSVQRRAEAPMLRFLTAPTAAAPVLSASVLSYNPSVELRRANFAAFVERTRRVDPQAAADLAANVKPEIIPQMHETLKQYGASAYNLADAYAVWWITAWGVVNFDPTAEATAAQILAVSRQSANAMLAIPEFGNLSNAQKQELAEAYLLYTSINLTYLDYVKANPSKQSEVADAIKQGALKSGMDLDQMVLTESGFEPR</sequence>
<keyword evidence="1" id="KW-0732">Signal</keyword>
<evidence type="ECO:0000313" key="2">
    <source>
        <dbReference type="EMBL" id="MBX7482746.1"/>
    </source>
</evidence>
<evidence type="ECO:0000313" key="3">
    <source>
        <dbReference type="Proteomes" id="UP000755104"/>
    </source>
</evidence>
<dbReference type="InterPro" id="IPR046505">
    <property type="entry name" value="DUF6683"/>
</dbReference>
<comment type="caution">
    <text evidence="2">The sequence shown here is derived from an EMBL/GenBank/DDBJ whole genome shotgun (WGS) entry which is preliminary data.</text>
</comment>
<dbReference type="RefSeq" id="WP_221558010.1">
    <property type="nucleotide sequence ID" value="NZ_JAIGNO010000005.1"/>
</dbReference>
<dbReference type="Pfam" id="PF20388">
    <property type="entry name" value="DUF6683"/>
    <property type="match status" value="1"/>
</dbReference>
<evidence type="ECO:0008006" key="4">
    <source>
        <dbReference type="Google" id="ProtNLM"/>
    </source>
</evidence>
<reference evidence="2 3" key="1">
    <citation type="submission" date="2021-08" db="EMBL/GenBank/DDBJ databases">
        <title>Comparative Genomics Analysis of the Genus Qipengyuania Reveals Extensive Genetic Diversity and Metabolic Versatility, Including the Description of Fifteen Novel Species.</title>
        <authorList>
            <person name="Liu Y."/>
        </authorList>
    </citation>
    <scope>NUCLEOTIDE SEQUENCE [LARGE SCALE GENOMIC DNA]</scope>
    <source>
        <strain evidence="2 3">6D47A</strain>
    </source>
</reference>
<accession>A0ABS7J8V2</accession>